<feature type="coiled-coil region" evidence="1">
    <location>
        <begin position="289"/>
        <end position="390"/>
    </location>
</feature>
<name>A0A660S601_UNCT6</name>
<evidence type="ECO:0000313" key="4">
    <source>
        <dbReference type="Proteomes" id="UP000282321"/>
    </source>
</evidence>
<dbReference type="EMBL" id="QNBC01000103">
    <property type="protein sequence ID" value="RKX65211.1"/>
    <property type="molecule type" value="Genomic_DNA"/>
</dbReference>
<feature type="transmembrane region" description="Helical" evidence="2">
    <location>
        <begin position="175"/>
        <end position="197"/>
    </location>
</feature>
<keyword evidence="2" id="KW-0472">Membrane</keyword>
<feature type="transmembrane region" description="Helical" evidence="2">
    <location>
        <begin position="6"/>
        <end position="25"/>
    </location>
</feature>
<dbReference type="AlphaFoldDB" id="A0A660S601"/>
<evidence type="ECO:0000256" key="2">
    <source>
        <dbReference type="SAM" id="Phobius"/>
    </source>
</evidence>
<keyword evidence="2" id="KW-0812">Transmembrane</keyword>
<proteinExistence type="predicted"/>
<reference evidence="3 4" key="1">
    <citation type="submission" date="2018-06" db="EMBL/GenBank/DDBJ databases">
        <title>Extensive metabolic versatility and redundancy in microbially diverse, dynamic hydrothermal sediments.</title>
        <authorList>
            <person name="Dombrowski N."/>
            <person name="Teske A."/>
            <person name="Baker B.J."/>
        </authorList>
    </citation>
    <scope>NUCLEOTIDE SEQUENCE [LARGE SCALE GENOMIC DNA]</scope>
    <source>
        <strain evidence="3">B35_G9</strain>
    </source>
</reference>
<feature type="coiled-coil region" evidence="1">
    <location>
        <begin position="205"/>
        <end position="260"/>
    </location>
</feature>
<keyword evidence="1" id="KW-0175">Coiled coil</keyword>
<dbReference type="Proteomes" id="UP000282321">
    <property type="component" value="Unassembled WGS sequence"/>
</dbReference>
<keyword evidence="2" id="KW-1133">Transmembrane helix</keyword>
<accession>A0A660S601</accession>
<protein>
    <recommendedName>
        <fullName evidence="5">Single cache domain-containing protein</fullName>
    </recommendedName>
</protein>
<evidence type="ECO:0000256" key="1">
    <source>
        <dbReference type="SAM" id="Coils"/>
    </source>
</evidence>
<evidence type="ECO:0008006" key="5">
    <source>
        <dbReference type="Google" id="ProtNLM"/>
    </source>
</evidence>
<gene>
    <name evidence="3" type="ORF">DRP44_06795</name>
</gene>
<comment type="caution">
    <text evidence="3">The sequence shown here is derived from an EMBL/GenBank/DDBJ whole genome shotgun (WGS) entry which is preliminary data.</text>
</comment>
<organism evidence="3 4">
    <name type="scientific">candidate division TA06 bacterium</name>
    <dbReference type="NCBI Taxonomy" id="2250710"/>
    <lineage>
        <taxon>Bacteria</taxon>
        <taxon>Bacteria division TA06</taxon>
    </lineage>
</organism>
<evidence type="ECO:0000313" key="3">
    <source>
        <dbReference type="EMBL" id="RKX65211.1"/>
    </source>
</evidence>
<sequence length="390" mass="44365">MKKSIFVLILIVVETVLFAGGFYLVSKKTSNTTDVGNVAQKVNKIVFEKDVSNIITNSKLISNSLIDLILSNDDIGISELLGYMKDHIAGVKNIYLIDKNKKIIGATDSKKLYANFTKKMIPAGKDTSVFTLSQNNYDIATAIKIGKKRLAELHATYEYKPPKINLAKGSNFNNVLTLVIVIIVINVIILFLMSFLLPKGVEENVAFESADKQELKQEEQKLKDEIQEMEIKATQLEKELDEKNKELVEINEKIVTSKEEETAILKHIEELQQREEELAKKTSGTTGDGEHLNVEIVELQDQLDNLETEIALKQKEINKLETNIELLKQELETLNENKDKTLSELNGIELDLNKRILMKRREEIKLSKHLDTLRREEEKIKSLLDKSKES</sequence>